<dbReference type="Pfam" id="PF02535">
    <property type="entry name" value="Zip"/>
    <property type="match status" value="1"/>
</dbReference>
<dbReference type="GO" id="GO:0005886">
    <property type="term" value="C:plasma membrane"/>
    <property type="evidence" value="ECO:0007669"/>
    <property type="project" value="TreeGrafter"/>
</dbReference>
<protein>
    <submittedName>
        <fullName evidence="7">Transporter</fullName>
    </submittedName>
</protein>
<keyword evidence="3 6" id="KW-1133">Transmembrane helix</keyword>
<dbReference type="AlphaFoldDB" id="A0AAN7BQP1"/>
<sequence length="529" mass="56429">MNRPSRTEDDLEHPTWNQNPPFLAPDLTTCQDLNGIANAREQRNRGSGTANAFGFPNDEKATIPRVFETTTPRFLGTGCAMSGRPLIAAPTTTLGGEGQACRSRRSIQPPSGWIGWIVSVVVVSTVFHMVGHFVPSFFLTAPAISEPSVVVKAEPVPNPLAKRQNACGNSVATKELYDVPLHVGGLIIILAVSGLACAIPMIAKKFPIIRIPQPFFFAVRHFGTGVLLATAFVHLLPTAFISLGDPCLGNFWTSDYPAMPGAIALVGVFFVAVIEMVFSPARHFMPRTGASGAAAPGGADHGAELPPLTATFSGGHCNNRQVVAAITRPARASIEPARPLPTTSANCSKESLGMESQMAGLTEEQLHKKSILQCMMLEVGILFHSVFIGMALSVAVGGNFTVLLIAIAFHQTFEGLALGARISAIEWSEDTWQPWFMVLAYGCTTPIGQAIGLATHHLYAPDSEFGLILVGTMNALSSGLLVFAALIELLAEDFLSDHSWSVLRGKRRVLACLLVFFGALCMSLVGAWA</sequence>
<feature type="transmembrane region" description="Helical" evidence="6">
    <location>
        <begin position="215"/>
        <end position="236"/>
    </location>
</feature>
<dbReference type="Proteomes" id="UP001301958">
    <property type="component" value="Unassembled WGS sequence"/>
</dbReference>
<keyword evidence="8" id="KW-1185">Reference proteome</keyword>
<evidence type="ECO:0000313" key="7">
    <source>
        <dbReference type="EMBL" id="KAK4227799.1"/>
    </source>
</evidence>
<feature type="transmembrane region" description="Helical" evidence="6">
    <location>
        <begin position="375"/>
        <end position="396"/>
    </location>
</feature>
<evidence type="ECO:0000256" key="1">
    <source>
        <dbReference type="ARBA" id="ARBA00004141"/>
    </source>
</evidence>
<keyword evidence="2 6" id="KW-0812">Transmembrane</keyword>
<gene>
    <name evidence="7" type="ORF">QBC38DRAFT_477007</name>
</gene>
<dbReference type="GO" id="GO:0005385">
    <property type="term" value="F:zinc ion transmembrane transporter activity"/>
    <property type="evidence" value="ECO:0007669"/>
    <property type="project" value="TreeGrafter"/>
</dbReference>
<comment type="caution">
    <text evidence="7">The sequence shown here is derived from an EMBL/GenBank/DDBJ whole genome shotgun (WGS) entry which is preliminary data.</text>
</comment>
<reference evidence="7" key="1">
    <citation type="journal article" date="2023" name="Mol. Phylogenet. Evol.">
        <title>Genome-scale phylogeny and comparative genomics of the fungal order Sordariales.</title>
        <authorList>
            <person name="Hensen N."/>
            <person name="Bonometti L."/>
            <person name="Westerberg I."/>
            <person name="Brannstrom I.O."/>
            <person name="Guillou S."/>
            <person name="Cros-Aarteil S."/>
            <person name="Calhoun S."/>
            <person name="Haridas S."/>
            <person name="Kuo A."/>
            <person name="Mondo S."/>
            <person name="Pangilinan J."/>
            <person name="Riley R."/>
            <person name="LaButti K."/>
            <person name="Andreopoulos B."/>
            <person name="Lipzen A."/>
            <person name="Chen C."/>
            <person name="Yan M."/>
            <person name="Daum C."/>
            <person name="Ng V."/>
            <person name="Clum A."/>
            <person name="Steindorff A."/>
            <person name="Ohm R.A."/>
            <person name="Martin F."/>
            <person name="Silar P."/>
            <person name="Natvig D.O."/>
            <person name="Lalanne C."/>
            <person name="Gautier V."/>
            <person name="Ament-Velasquez S.L."/>
            <person name="Kruys A."/>
            <person name="Hutchinson M.I."/>
            <person name="Powell A.J."/>
            <person name="Barry K."/>
            <person name="Miller A.N."/>
            <person name="Grigoriev I.V."/>
            <person name="Debuchy R."/>
            <person name="Gladieux P."/>
            <person name="Hiltunen Thoren M."/>
            <person name="Johannesson H."/>
        </authorList>
    </citation>
    <scope>NUCLEOTIDE SEQUENCE</scope>
    <source>
        <strain evidence="7">CBS 990.96</strain>
    </source>
</reference>
<evidence type="ECO:0000256" key="3">
    <source>
        <dbReference type="ARBA" id="ARBA00022989"/>
    </source>
</evidence>
<evidence type="ECO:0000256" key="5">
    <source>
        <dbReference type="SAM" id="MobiDB-lite"/>
    </source>
</evidence>
<feature type="transmembrane region" description="Helical" evidence="6">
    <location>
        <begin position="256"/>
        <end position="278"/>
    </location>
</feature>
<feature type="transmembrane region" description="Helical" evidence="6">
    <location>
        <begin position="183"/>
        <end position="203"/>
    </location>
</feature>
<accession>A0AAN7BQP1</accession>
<evidence type="ECO:0000256" key="6">
    <source>
        <dbReference type="SAM" id="Phobius"/>
    </source>
</evidence>
<evidence type="ECO:0000313" key="8">
    <source>
        <dbReference type="Proteomes" id="UP001301958"/>
    </source>
</evidence>
<organism evidence="7 8">
    <name type="scientific">Podospora fimiseda</name>
    <dbReference type="NCBI Taxonomy" id="252190"/>
    <lineage>
        <taxon>Eukaryota</taxon>
        <taxon>Fungi</taxon>
        <taxon>Dikarya</taxon>
        <taxon>Ascomycota</taxon>
        <taxon>Pezizomycotina</taxon>
        <taxon>Sordariomycetes</taxon>
        <taxon>Sordariomycetidae</taxon>
        <taxon>Sordariales</taxon>
        <taxon>Podosporaceae</taxon>
        <taxon>Podospora</taxon>
    </lineage>
</organism>
<feature type="region of interest" description="Disordered" evidence="5">
    <location>
        <begin position="1"/>
        <end position="22"/>
    </location>
</feature>
<comment type="subcellular location">
    <subcellularLocation>
        <location evidence="1">Membrane</location>
        <topology evidence="1">Multi-pass membrane protein</topology>
    </subcellularLocation>
</comment>
<reference evidence="7" key="2">
    <citation type="submission" date="2023-05" db="EMBL/GenBank/DDBJ databases">
        <authorList>
            <consortium name="Lawrence Berkeley National Laboratory"/>
            <person name="Steindorff A."/>
            <person name="Hensen N."/>
            <person name="Bonometti L."/>
            <person name="Westerberg I."/>
            <person name="Brannstrom I.O."/>
            <person name="Guillou S."/>
            <person name="Cros-Aarteil S."/>
            <person name="Calhoun S."/>
            <person name="Haridas S."/>
            <person name="Kuo A."/>
            <person name="Mondo S."/>
            <person name="Pangilinan J."/>
            <person name="Riley R."/>
            <person name="Labutti K."/>
            <person name="Andreopoulos B."/>
            <person name="Lipzen A."/>
            <person name="Chen C."/>
            <person name="Yanf M."/>
            <person name="Daum C."/>
            <person name="Ng V."/>
            <person name="Clum A."/>
            <person name="Ohm R."/>
            <person name="Martin F."/>
            <person name="Silar P."/>
            <person name="Natvig D."/>
            <person name="Lalanne C."/>
            <person name="Gautier V."/>
            <person name="Ament-Velasquez S.L."/>
            <person name="Kruys A."/>
            <person name="Hutchinson M.I."/>
            <person name="Powell A.J."/>
            <person name="Barry K."/>
            <person name="Miller A.N."/>
            <person name="Grigoriev I.V."/>
            <person name="Debuchy R."/>
            <person name="Gladieux P."/>
            <person name="Thoren M.H."/>
            <person name="Johannesson H."/>
        </authorList>
    </citation>
    <scope>NUCLEOTIDE SEQUENCE</scope>
    <source>
        <strain evidence="7">CBS 990.96</strain>
    </source>
</reference>
<keyword evidence="4 6" id="KW-0472">Membrane</keyword>
<feature type="transmembrane region" description="Helical" evidence="6">
    <location>
        <begin position="465"/>
        <end position="487"/>
    </location>
</feature>
<dbReference type="PANTHER" id="PTHR11040:SF55">
    <property type="entry name" value="MEMBRANE ZINC ION TRANSPORTER, PUTATIVE (AFU_ORTHOLOGUE AFUA_6G00470)-RELATED"/>
    <property type="match status" value="1"/>
</dbReference>
<feature type="transmembrane region" description="Helical" evidence="6">
    <location>
        <begin position="508"/>
        <end position="528"/>
    </location>
</feature>
<evidence type="ECO:0000256" key="2">
    <source>
        <dbReference type="ARBA" id="ARBA00022692"/>
    </source>
</evidence>
<dbReference type="EMBL" id="MU865327">
    <property type="protein sequence ID" value="KAK4227799.1"/>
    <property type="molecule type" value="Genomic_DNA"/>
</dbReference>
<evidence type="ECO:0000256" key="4">
    <source>
        <dbReference type="ARBA" id="ARBA00023136"/>
    </source>
</evidence>
<name>A0AAN7BQP1_9PEZI</name>
<feature type="transmembrane region" description="Helical" evidence="6">
    <location>
        <begin position="113"/>
        <end position="134"/>
    </location>
</feature>
<proteinExistence type="predicted"/>
<dbReference type="PANTHER" id="PTHR11040">
    <property type="entry name" value="ZINC/IRON TRANSPORTER"/>
    <property type="match status" value="1"/>
</dbReference>
<dbReference type="InterPro" id="IPR003689">
    <property type="entry name" value="ZIP"/>
</dbReference>